<organism evidence="2 3">
    <name type="scientific">Parascaris univalens</name>
    <name type="common">Nematode worm</name>
    <dbReference type="NCBI Taxonomy" id="6257"/>
    <lineage>
        <taxon>Eukaryota</taxon>
        <taxon>Metazoa</taxon>
        <taxon>Ecdysozoa</taxon>
        <taxon>Nematoda</taxon>
        <taxon>Chromadorea</taxon>
        <taxon>Rhabditida</taxon>
        <taxon>Spirurina</taxon>
        <taxon>Ascaridomorpha</taxon>
        <taxon>Ascaridoidea</taxon>
        <taxon>Ascarididae</taxon>
        <taxon>Parascaris</taxon>
    </lineage>
</organism>
<keyword evidence="2" id="KW-1185">Reference proteome</keyword>
<reference evidence="3" key="1">
    <citation type="submission" date="2022-11" db="UniProtKB">
        <authorList>
            <consortium name="WormBaseParasite"/>
        </authorList>
    </citation>
    <scope>IDENTIFICATION</scope>
</reference>
<sequence>MEVFRQSVCIHKHSRATNIKASIYQSKRPVDMYVHHHLEAFQKLNDFGIRGSLQSNLLEALHGEKRLDASTVPARNGHRGASNRSSDA</sequence>
<feature type="region of interest" description="Disordered" evidence="1">
    <location>
        <begin position="66"/>
        <end position="88"/>
    </location>
</feature>
<accession>A0A915AA73</accession>
<name>A0A915AA73_PARUN</name>
<proteinExistence type="predicted"/>
<dbReference type="AlphaFoldDB" id="A0A915AA73"/>
<evidence type="ECO:0000313" key="3">
    <source>
        <dbReference type="WBParaSite" id="PgR003_g026_t03"/>
    </source>
</evidence>
<dbReference type="WBParaSite" id="PgR003_g026_t03">
    <property type="protein sequence ID" value="PgR003_g026_t03"/>
    <property type="gene ID" value="PgR003_g026"/>
</dbReference>
<evidence type="ECO:0000313" key="2">
    <source>
        <dbReference type="Proteomes" id="UP000887569"/>
    </source>
</evidence>
<protein>
    <submittedName>
        <fullName evidence="3">17-beta-hydroxysteroid dehydrogenase type 6</fullName>
    </submittedName>
</protein>
<dbReference type="Proteomes" id="UP000887569">
    <property type="component" value="Unplaced"/>
</dbReference>
<evidence type="ECO:0000256" key="1">
    <source>
        <dbReference type="SAM" id="MobiDB-lite"/>
    </source>
</evidence>